<dbReference type="Proteomes" id="UP001054252">
    <property type="component" value="Unassembled WGS sequence"/>
</dbReference>
<evidence type="ECO:0000313" key="4">
    <source>
        <dbReference type="Proteomes" id="UP001054252"/>
    </source>
</evidence>
<accession>A0AAV5J4Y5</accession>
<feature type="chain" id="PRO_5043371947" evidence="2">
    <location>
        <begin position="27"/>
        <end position="83"/>
    </location>
</feature>
<keyword evidence="2" id="KW-0732">Signal</keyword>
<evidence type="ECO:0000256" key="1">
    <source>
        <dbReference type="SAM" id="MobiDB-lite"/>
    </source>
</evidence>
<protein>
    <submittedName>
        <fullName evidence="3">Uncharacterized protein</fullName>
    </submittedName>
</protein>
<gene>
    <name evidence="3" type="ORF">SLEP1_g21153</name>
</gene>
<evidence type="ECO:0000256" key="2">
    <source>
        <dbReference type="SAM" id="SignalP"/>
    </source>
</evidence>
<keyword evidence="4" id="KW-1185">Reference proteome</keyword>
<feature type="compositionally biased region" description="Low complexity" evidence="1">
    <location>
        <begin position="38"/>
        <end position="52"/>
    </location>
</feature>
<evidence type="ECO:0000313" key="3">
    <source>
        <dbReference type="EMBL" id="GKV09694.1"/>
    </source>
</evidence>
<dbReference type="AlphaFoldDB" id="A0AAV5J4Y5"/>
<dbReference type="EMBL" id="BPVZ01000031">
    <property type="protein sequence ID" value="GKV09694.1"/>
    <property type="molecule type" value="Genomic_DNA"/>
</dbReference>
<proteinExistence type="predicted"/>
<reference evidence="3 4" key="1">
    <citation type="journal article" date="2021" name="Commun. Biol.">
        <title>The genome of Shorea leprosula (Dipterocarpaceae) highlights the ecological relevance of drought in aseasonal tropical rainforests.</title>
        <authorList>
            <person name="Ng K.K.S."/>
            <person name="Kobayashi M.J."/>
            <person name="Fawcett J.A."/>
            <person name="Hatakeyama M."/>
            <person name="Paape T."/>
            <person name="Ng C.H."/>
            <person name="Ang C.C."/>
            <person name="Tnah L.H."/>
            <person name="Lee C.T."/>
            <person name="Nishiyama T."/>
            <person name="Sese J."/>
            <person name="O'Brien M.J."/>
            <person name="Copetti D."/>
            <person name="Mohd Noor M.I."/>
            <person name="Ong R.C."/>
            <person name="Putra M."/>
            <person name="Sireger I.Z."/>
            <person name="Indrioko S."/>
            <person name="Kosugi Y."/>
            <person name="Izuno A."/>
            <person name="Isagi Y."/>
            <person name="Lee S.L."/>
            <person name="Shimizu K.K."/>
        </authorList>
    </citation>
    <scope>NUCLEOTIDE SEQUENCE [LARGE SCALE GENOMIC DNA]</scope>
    <source>
        <strain evidence="3">214</strain>
    </source>
</reference>
<sequence>MKAYSITMAVLVVLLSILMSTWLNRAQVEGRAVAQVQSLSTSSTGSSSQSLGDFPGEKKNAYKQVDSSFQRIPPSTSNPIQNK</sequence>
<feature type="region of interest" description="Disordered" evidence="1">
    <location>
        <begin position="38"/>
        <end position="59"/>
    </location>
</feature>
<name>A0AAV5J4Y5_9ROSI</name>
<organism evidence="3 4">
    <name type="scientific">Rubroshorea leprosula</name>
    <dbReference type="NCBI Taxonomy" id="152421"/>
    <lineage>
        <taxon>Eukaryota</taxon>
        <taxon>Viridiplantae</taxon>
        <taxon>Streptophyta</taxon>
        <taxon>Embryophyta</taxon>
        <taxon>Tracheophyta</taxon>
        <taxon>Spermatophyta</taxon>
        <taxon>Magnoliopsida</taxon>
        <taxon>eudicotyledons</taxon>
        <taxon>Gunneridae</taxon>
        <taxon>Pentapetalae</taxon>
        <taxon>rosids</taxon>
        <taxon>malvids</taxon>
        <taxon>Malvales</taxon>
        <taxon>Dipterocarpaceae</taxon>
        <taxon>Rubroshorea</taxon>
    </lineage>
</organism>
<feature type="signal peptide" evidence="2">
    <location>
        <begin position="1"/>
        <end position="26"/>
    </location>
</feature>
<comment type="caution">
    <text evidence="3">The sequence shown here is derived from an EMBL/GenBank/DDBJ whole genome shotgun (WGS) entry which is preliminary data.</text>
</comment>